<dbReference type="GO" id="GO:0003723">
    <property type="term" value="F:RNA binding"/>
    <property type="evidence" value="ECO:0007669"/>
    <property type="project" value="InterPro"/>
</dbReference>
<dbReference type="STRING" id="34097.SAMN02745150_00879"/>
<dbReference type="PANTHER" id="PTHR11142">
    <property type="entry name" value="PSEUDOURIDYLATE SYNTHASE"/>
    <property type="match status" value="1"/>
</dbReference>
<evidence type="ECO:0000256" key="3">
    <source>
        <dbReference type="ARBA" id="ARBA00023235"/>
    </source>
</evidence>
<dbReference type="HAMAP" id="MF_00171">
    <property type="entry name" value="TruA"/>
    <property type="match status" value="1"/>
</dbReference>
<dbReference type="InterPro" id="IPR020095">
    <property type="entry name" value="PsdUridine_synth_TruA_C"/>
</dbReference>
<comment type="similarity">
    <text evidence="1 4 7">Belongs to the tRNA pseudouridine synthase TruA family.</text>
</comment>
<dbReference type="RefSeq" id="WP_092319026.1">
    <property type="nucleotide sequence ID" value="NZ_FOKY01000006.1"/>
</dbReference>
<dbReference type="InterPro" id="IPR020094">
    <property type="entry name" value="TruA/RsuA/RluB/E/F_N"/>
</dbReference>
<dbReference type="CDD" id="cd02570">
    <property type="entry name" value="PseudoU_synth_EcTruA"/>
    <property type="match status" value="1"/>
</dbReference>
<gene>
    <name evidence="4" type="primary">truA</name>
    <name evidence="9" type="ORF">SAMN02745150_00879</name>
</gene>
<evidence type="ECO:0000313" key="10">
    <source>
        <dbReference type="Proteomes" id="UP000240042"/>
    </source>
</evidence>
<evidence type="ECO:0000259" key="8">
    <source>
        <dbReference type="Pfam" id="PF01416"/>
    </source>
</evidence>
<dbReference type="SUPFAM" id="SSF55120">
    <property type="entry name" value="Pseudouridine synthase"/>
    <property type="match status" value="1"/>
</dbReference>
<reference evidence="10" key="1">
    <citation type="submission" date="2016-10" db="EMBL/GenBank/DDBJ databases">
        <authorList>
            <person name="Varghese N."/>
            <person name="Submissions S."/>
        </authorList>
    </citation>
    <scope>NUCLEOTIDE SEQUENCE [LARGE SCALE GENOMIC DNA]</scope>
    <source>
        <strain evidence="10">ATCC 43811</strain>
    </source>
</reference>
<keyword evidence="2 4" id="KW-0819">tRNA processing</keyword>
<name>A0A1I1E7A2_BREAD</name>
<dbReference type="Proteomes" id="UP000240042">
    <property type="component" value="Unassembled WGS sequence"/>
</dbReference>
<dbReference type="FunFam" id="3.30.70.580:FF:000001">
    <property type="entry name" value="tRNA pseudouridine synthase A"/>
    <property type="match status" value="1"/>
</dbReference>
<keyword evidence="10" id="KW-1185">Reference proteome</keyword>
<evidence type="ECO:0000256" key="7">
    <source>
        <dbReference type="RuleBase" id="RU003792"/>
    </source>
</evidence>
<dbReference type="PANTHER" id="PTHR11142:SF0">
    <property type="entry name" value="TRNA PSEUDOURIDINE SYNTHASE-LIKE 1"/>
    <property type="match status" value="1"/>
</dbReference>
<evidence type="ECO:0000256" key="2">
    <source>
        <dbReference type="ARBA" id="ARBA00022694"/>
    </source>
</evidence>
<sequence>MTEKKTYMLTISYDGTNFKGWHTQSDVPTIQGTLNSILSELYNEKIFTWGAGRTDAGAHAVKYTAHFRTKNDCLPQHKITSILNNKLPPDIRVYSIQEKPHKFHATFSCIARTYMYLIYQGLILPPFWAHKMYHDISPLDVEKLQQISKLFIGQKDFKHFCYGYSQEEKKHKTTIRRLDYFSIRKKDNVLLFFIQGEGFLRGMIRSLIGIGLAAARGNLHPSDIENAFQNVPLDNTLWKPVPSHGLYFKRAHYPWD</sequence>
<organism evidence="9 10">
    <name type="scientific">Brevinema andersonii</name>
    <dbReference type="NCBI Taxonomy" id="34097"/>
    <lineage>
        <taxon>Bacteria</taxon>
        <taxon>Pseudomonadati</taxon>
        <taxon>Spirochaetota</taxon>
        <taxon>Spirochaetia</taxon>
        <taxon>Brevinematales</taxon>
        <taxon>Brevinemataceae</taxon>
        <taxon>Brevinema</taxon>
    </lineage>
</organism>
<accession>A0A1I1E7A2</accession>
<proteinExistence type="inferred from homology"/>
<feature type="domain" description="Pseudouridine synthase I TruA alpha/beta" evidence="8">
    <location>
        <begin position="148"/>
        <end position="254"/>
    </location>
</feature>
<evidence type="ECO:0000256" key="4">
    <source>
        <dbReference type="HAMAP-Rule" id="MF_00171"/>
    </source>
</evidence>
<comment type="caution">
    <text evidence="4">Lacks conserved residue(s) required for the propagation of feature annotation.</text>
</comment>
<dbReference type="Pfam" id="PF01416">
    <property type="entry name" value="PseudoU_synth_1"/>
    <property type="match status" value="2"/>
</dbReference>
<dbReference type="NCBIfam" id="TIGR00071">
    <property type="entry name" value="hisT_truA"/>
    <property type="match status" value="1"/>
</dbReference>
<dbReference type="AlphaFoldDB" id="A0A1I1E7A2"/>
<comment type="subunit">
    <text evidence="4">Homodimer.</text>
</comment>
<dbReference type="InterPro" id="IPR001406">
    <property type="entry name" value="PsdUridine_synth_TruA"/>
</dbReference>
<feature type="active site" description="Nucleophile" evidence="4 5">
    <location>
        <position position="55"/>
    </location>
</feature>
<dbReference type="PIRSF" id="PIRSF001430">
    <property type="entry name" value="tRNA_psdUrid_synth"/>
    <property type="match status" value="1"/>
</dbReference>
<dbReference type="Gene3D" id="3.30.70.660">
    <property type="entry name" value="Pseudouridine synthase I, catalytic domain, C-terminal subdomain"/>
    <property type="match status" value="1"/>
</dbReference>
<dbReference type="GO" id="GO:0031119">
    <property type="term" value="P:tRNA pseudouridine synthesis"/>
    <property type="evidence" value="ECO:0007669"/>
    <property type="project" value="UniProtKB-UniRule"/>
</dbReference>
<keyword evidence="3 4" id="KW-0413">Isomerase</keyword>
<protein>
    <recommendedName>
        <fullName evidence="4">tRNA pseudouridine synthase A</fullName>
        <ecNumber evidence="4">5.4.99.12</ecNumber>
    </recommendedName>
    <alternativeName>
        <fullName evidence="4">tRNA pseudouridine(38-40) synthase</fullName>
    </alternativeName>
    <alternativeName>
        <fullName evidence="4">tRNA pseudouridylate synthase I</fullName>
    </alternativeName>
    <alternativeName>
        <fullName evidence="4">tRNA-uridine isomerase I</fullName>
    </alternativeName>
</protein>
<dbReference type="InterPro" id="IPR020097">
    <property type="entry name" value="PsdUridine_synth_TruA_a/b_dom"/>
</dbReference>
<feature type="binding site" evidence="4 6">
    <location>
        <position position="114"/>
    </location>
    <ligand>
        <name>substrate</name>
    </ligand>
</feature>
<evidence type="ECO:0000256" key="1">
    <source>
        <dbReference type="ARBA" id="ARBA00009375"/>
    </source>
</evidence>
<dbReference type="EMBL" id="FOKY01000006">
    <property type="protein sequence ID" value="SFB80830.1"/>
    <property type="molecule type" value="Genomic_DNA"/>
</dbReference>
<dbReference type="EC" id="5.4.99.12" evidence="4"/>
<dbReference type="GO" id="GO:0160147">
    <property type="term" value="F:tRNA pseudouridine(38-40) synthase activity"/>
    <property type="evidence" value="ECO:0007669"/>
    <property type="project" value="UniProtKB-EC"/>
</dbReference>
<comment type="catalytic activity">
    <reaction evidence="4 7">
        <text>uridine(38/39/40) in tRNA = pseudouridine(38/39/40) in tRNA</text>
        <dbReference type="Rhea" id="RHEA:22376"/>
        <dbReference type="Rhea" id="RHEA-COMP:10085"/>
        <dbReference type="Rhea" id="RHEA-COMP:10087"/>
        <dbReference type="ChEBI" id="CHEBI:65314"/>
        <dbReference type="ChEBI" id="CHEBI:65315"/>
        <dbReference type="EC" id="5.4.99.12"/>
    </reaction>
</comment>
<dbReference type="Gene3D" id="3.30.70.580">
    <property type="entry name" value="Pseudouridine synthase I, catalytic domain, N-terminal subdomain"/>
    <property type="match status" value="1"/>
</dbReference>
<feature type="domain" description="Pseudouridine synthase I TruA alpha/beta" evidence="8">
    <location>
        <begin position="12"/>
        <end position="107"/>
    </location>
</feature>
<comment type="function">
    <text evidence="4">Formation of pseudouridine at positions 38, 39 and 40 in the anticodon stem and loop of transfer RNAs.</text>
</comment>
<evidence type="ECO:0000256" key="5">
    <source>
        <dbReference type="PIRSR" id="PIRSR001430-1"/>
    </source>
</evidence>
<dbReference type="OrthoDB" id="9811823at2"/>
<evidence type="ECO:0000256" key="6">
    <source>
        <dbReference type="PIRSR" id="PIRSR001430-2"/>
    </source>
</evidence>
<evidence type="ECO:0000313" key="9">
    <source>
        <dbReference type="EMBL" id="SFB80830.1"/>
    </source>
</evidence>
<dbReference type="InterPro" id="IPR020103">
    <property type="entry name" value="PsdUridine_synth_cat_dom_sf"/>
</dbReference>